<geneLocation type="plasmid" evidence="1">
    <name>unnamed3</name>
</geneLocation>
<evidence type="ECO:0000313" key="1">
    <source>
        <dbReference type="EMBL" id="QBY56126.1"/>
    </source>
</evidence>
<organism evidence="1 2">
    <name type="scientific">Cupriavidus oxalaticus</name>
    <dbReference type="NCBI Taxonomy" id="96344"/>
    <lineage>
        <taxon>Bacteria</taxon>
        <taxon>Pseudomonadati</taxon>
        <taxon>Pseudomonadota</taxon>
        <taxon>Betaproteobacteria</taxon>
        <taxon>Burkholderiales</taxon>
        <taxon>Burkholderiaceae</taxon>
        <taxon>Cupriavidus</taxon>
    </lineage>
</organism>
<dbReference type="Proteomes" id="UP000295294">
    <property type="component" value="Plasmid unnamed3"/>
</dbReference>
<dbReference type="KEGG" id="cox:E0W60_34270"/>
<sequence length="191" mass="20314">MSQPLNLDALERDAMTHGKLGWKDAHALVSHARALAYQVARLQDALAVPDGYALAPVKPSIAACIHGAAAADNTINGHAAGQVYAAMLHTMKHASPASTAHADAARSYPSEITPALREVLSLMVWRSGQIAHVLRAGGADIPKKAEAEQAHVLHWLIQLALEHGSDWWSRAYASLQEIQNALGNSEEASNG</sequence>
<gene>
    <name evidence="1" type="ORF">E0W60_34270</name>
</gene>
<proteinExistence type="predicted"/>
<protein>
    <submittedName>
        <fullName evidence="1">Uncharacterized protein</fullName>
    </submittedName>
</protein>
<name>A0A4P7LIZ5_9BURK</name>
<dbReference type="EMBL" id="CP038638">
    <property type="protein sequence ID" value="QBY56126.1"/>
    <property type="molecule type" value="Genomic_DNA"/>
</dbReference>
<dbReference type="RefSeq" id="WP_135707291.1">
    <property type="nucleotide sequence ID" value="NZ_CP038638.1"/>
</dbReference>
<reference evidence="1 2" key="1">
    <citation type="submission" date="2019-03" db="EMBL/GenBank/DDBJ databases">
        <title>Efficiently degradation of phenoxyalkanoic acid herbicides by Cupriavidus oxalaticus strain X32.</title>
        <authorList>
            <person name="Sheng X."/>
        </authorList>
    </citation>
    <scope>NUCLEOTIDE SEQUENCE [LARGE SCALE GENOMIC DNA]</scope>
    <source>
        <strain evidence="1 2">X32</strain>
        <plasmid evidence="1 2">unnamed3</plasmid>
    </source>
</reference>
<accession>A0A4P7LIZ5</accession>
<keyword evidence="1" id="KW-0614">Plasmid</keyword>
<evidence type="ECO:0000313" key="2">
    <source>
        <dbReference type="Proteomes" id="UP000295294"/>
    </source>
</evidence>
<dbReference type="AlphaFoldDB" id="A0A4P7LIZ5"/>
<dbReference type="OrthoDB" id="6901389at2"/>